<name>A0A835P0M4_9PASS</name>
<dbReference type="InterPro" id="IPR034207">
    <property type="entry name" value="RBM45_RRM3"/>
</dbReference>
<dbReference type="PANTHER" id="PTHR48027">
    <property type="entry name" value="HETEROGENEOUS NUCLEAR RIBONUCLEOPROTEIN 87F-RELATED"/>
    <property type="match status" value="1"/>
</dbReference>
<dbReference type="GO" id="GO:0003723">
    <property type="term" value="F:RNA binding"/>
    <property type="evidence" value="ECO:0007669"/>
    <property type="project" value="UniProtKB-UniRule"/>
</dbReference>
<dbReference type="InterPro" id="IPR034206">
    <property type="entry name" value="RBM45_RRM2"/>
</dbReference>
<protein>
    <submittedName>
        <fullName evidence="5">RNA-binding protein 45</fullName>
    </submittedName>
</protein>
<proteinExistence type="predicted"/>
<keyword evidence="7" id="KW-1185">Reference proteome</keyword>
<dbReference type="CDD" id="cd12366">
    <property type="entry name" value="RRM1_RBM45"/>
    <property type="match status" value="1"/>
</dbReference>
<dbReference type="InterPro" id="IPR012677">
    <property type="entry name" value="Nucleotide-bd_a/b_plait_sf"/>
</dbReference>
<feature type="domain" description="RRM" evidence="4">
    <location>
        <begin position="73"/>
        <end position="152"/>
    </location>
</feature>
<dbReference type="Proteomes" id="UP000618051">
    <property type="component" value="Unassembled WGS sequence"/>
</dbReference>
<dbReference type="EMBL" id="JADDUC010000013">
    <property type="protein sequence ID" value="KAG0128762.1"/>
    <property type="molecule type" value="Genomic_DNA"/>
</dbReference>
<feature type="region of interest" description="Disordered" evidence="3">
    <location>
        <begin position="1"/>
        <end position="41"/>
    </location>
</feature>
<evidence type="ECO:0000313" key="7">
    <source>
        <dbReference type="Proteomes" id="UP000618051"/>
    </source>
</evidence>
<dbReference type="SUPFAM" id="SSF54928">
    <property type="entry name" value="RNA-binding domain, RBD"/>
    <property type="match status" value="3"/>
</dbReference>
<dbReference type="InterPro" id="IPR052462">
    <property type="entry name" value="SLIRP/GR-RBP-like"/>
</dbReference>
<feature type="domain" description="RRM" evidence="4">
    <location>
        <begin position="175"/>
        <end position="249"/>
    </location>
</feature>
<dbReference type="AlphaFoldDB" id="A0A835P0M4"/>
<feature type="non-terminal residue" evidence="5">
    <location>
        <position position="1"/>
    </location>
</feature>
<reference evidence="6" key="3">
    <citation type="submission" date="2022-01" db="EMBL/GenBank/DDBJ databases">
        <authorList>
            <person name="Rubenstein D.R."/>
        </authorList>
    </citation>
    <scope>NUCLEOTIDE SEQUENCE</scope>
    <source>
        <strain evidence="6">SS15</strain>
        <tissue evidence="6">Liver</tissue>
    </source>
</reference>
<gene>
    <name evidence="6" type="ORF">IHE44_0014394</name>
    <name evidence="5" type="ORF">IHE44_001716</name>
</gene>
<dbReference type="InterPro" id="IPR000504">
    <property type="entry name" value="RRM_dom"/>
</dbReference>
<reference evidence="6 7" key="2">
    <citation type="journal article" date="2021" name="J. Hered.">
        <title>Feather Gene Expression Elucidates the Developmental Basis of Plumage Iridescence in African Starlings.</title>
        <authorList>
            <person name="Rubenstein D.R."/>
            <person name="Corvelo A."/>
            <person name="MacManes M.D."/>
            <person name="Maia R."/>
            <person name="Narzisi G."/>
            <person name="Rousaki A."/>
            <person name="Vandenabeele P."/>
            <person name="Shawkey M.D."/>
            <person name="Solomon J."/>
        </authorList>
    </citation>
    <scope>NUCLEOTIDE SEQUENCE [LARGE SCALE GENOMIC DNA]</scope>
    <source>
        <strain evidence="6">SS15</strain>
    </source>
</reference>
<dbReference type="PROSITE" id="PS50102">
    <property type="entry name" value="RRM"/>
    <property type="match status" value="3"/>
</dbReference>
<evidence type="ECO:0000313" key="6">
    <source>
        <dbReference type="EMBL" id="KAI1237139.1"/>
    </source>
</evidence>
<feature type="compositionally biased region" description="Polar residues" evidence="3">
    <location>
        <begin position="1"/>
        <end position="10"/>
    </location>
</feature>
<dbReference type="CDD" id="cd12369">
    <property type="entry name" value="RRM4_RBM45"/>
    <property type="match status" value="1"/>
</dbReference>
<feature type="non-terminal residue" evidence="5">
    <location>
        <position position="505"/>
    </location>
</feature>
<evidence type="ECO:0000259" key="4">
    <source>
        <dbReference type="PROSITE" id="PS50102"/>
    </source>
</evidence>
<comment type="caution">
    <text evidence="5">The sequence shown here is derived from an EMBL/GenBank/DDBJ whole genome shotgun (WGS) entry which is preliminary data.</text>
</comment>
<reference evidence="5" key="1">
    <citation type="submission" date="2020-10" db="EMBL/GenBank/DDBJ databases">
        <title>Feather gene expression reveals the developmental basis of iridescence in African starlings.</title>
        <authorList>
            <person name="Rubenstein D.R."/>
        </authorList>
    </citation>
    <scope>NUCLEOTIDE SEQUENCE</scope>
    <source>
        <strain evidence="5">SS15</strain>
        <tissue evidence="5">Liver</tissue>
    </source>
</reference>
<dbReference type="SMART" id="SM00360">
    <property type="entry name" value="RRM"/>
    <property type="match status" value="4"/>
</dbReference>
<feature type="domain" description="RRM" evidence="4">
    <location>
        <begin position="430"/>
        <end position="502"/>
    </location>
</feature>
<dbReference type="OrthoDB" id="78437at2759"/>
<dbReference type="InterPro" id="IPR034208">
    <property type="entry name" value="RBM45_RRM4"/>
</dbReference>
<feature type="compositionally biased region" description="Low complexity" evidence="3">
    <location>
        <begin position="11"/>
        <end position="22"/>
    </location>
</feature>
<accession>A0A835P0M4</accession>
<evidence type="ECO:0000256" key="3">
    <source>
        <dbReference type="SAM" id="MobiDB-lite"/>
    </source>
</evidence>
<evidence type="ECO:0000256" key="1">
    <source>
        <dbReference type="ARBA" id="ARBA00022884"/>
    </source>
</evidence>
<organism evidence="5">
    <name type="scientific">Lamprotornis superbus</name>
    <dbReference type="NCBI Taxonomy" id="245042"/>
    <lineage>
        <taxon>Eukaryota</taxon>
        <taxon>Metazoa</taxon>
        <taxon>Chordata</taxon>
        <taxon>Craniata</taxon>
        <taxon>Vertebrata</taxon>
        <taxon>Euteleostomi</taxon>
        <taxon>Archelosauria</taxon>
        <taxon>Archosauria</taxon>
        <taxon>Dinosauria</taxon>
        <taxon>Saurischia</taxon>
        <taxon>Theropoda</taxon>
        <taxon>Coelurosauria</taxon>
        <taxon>Aves</taxon>
        <taxon>Neognathae</taxon>
        <taxon>Neoaves</taxon>
        <taxon>Telluraves</taxon>
        <taxon>Australaves</taxon>
        <taxon>Passeriformes</taxon>
        <taxon>Sturnidae</taxon>
        <taxon>Lamprotornis</taxon>
    </lineage>
</organism>
<dbReference type="FunFam" id="3.30.70.330:FF:000292">
    <property type="entry name" value="RNA-binding motif protein 45"/>
    <property type="match status" value="1"/>
</dbReference>
<evidence type="ECO:0000313" key="5">
    <source>
        <dbReference type="EMBL" id="KAG0128762.1"/>
    </source>
</evidence>
<dbReference type="CDD" id="cd12368">
    <property type="entry name" value="RRM3_RBM45"/>
    <property type="match status" value="1"/>
</dbReference>
<dbReference type="Pfam" id="PF00076">
    <property type="entry name" value="RRM_1"/>
    <property type="match status" value="4"/>
</dbReference>
<dbReference type="CDD" id="cd12367">
    <property type="entry name" value="RRM2_RBM45"/>
    <property type="match status" value="1"/>
</dbReference>
<dbReference type="Gene3D" id="3.30.70.330">
    <property type="match status" value="4"/>
</dbReference>
<dbReference type="InterPro" id="IPR034203">
    <property type="entry name" value="RBM45_RRM1"/>
</dbReference>
<keyword evidence="1 2" id="KW-0694">RNA-binding</keyword>
<dbReference type="EMBL" id="JADDUC020000008">
    <property type="protein sequence ID" value="KAI1237139.1"/>
    <property type="molecule type" value="Genomic_DNA"/>
</dbReference>
<sequence>KNARRPTSTLAGTAEPRGAGRAAEGKEEKGRKGRGGRWIRGGKGACGGKGGLAMEESSGIRLSAECLDEPPNSRVFVVLGKDTTEALIRERFSPFGDIQNIWLLRDRRTNESRGIAFIKFARSSQACRAMEEMHGRSLLPDGKPIKVRPGAGRAVFIAQSRASGSHRDLEDEELTRIFVMIPKTYTEEDLREKFKMYGDIEYCSIIKNKTTGESKGLGYVRYLKPSQAAQAIEECDRSYRAILAEPKNKSSESFEHDYYSMQPEFCSFEKAETRIQEPVSKRLSVVSRLPFIQEQLFALFDLVPGLEYCDVQRDPHTNSGYAVIQYSTAASAIYAKYKLHGFEYPPGNRLTVIFLEDGNDSSDLIRKMATQLVTAQVSSALRGSSAMVQQYRSPPQTFGGTSGPQLLQPQTDAILPPPKKKVPSDTAVKERLFILFHPHPLPVNVLEDVFCRFGQLISVYLVAGKNVGYAKFADRASASEAITALHGKIVNGVRLKKLKAFNAYV</sequence>
<evidence type="ECO:0000256" key="2">
    <source>
        <dbReference type="PROSITE-ProRule" id="PRU00176"/>
    </source>
</evidence>
<dbReference type="InterPro" id="IPR035979">
    <property type="entry name" value="RBD_domain_sf"/>
</dbReference>